<dbReference type="EMBL" id="BASM01000074">
    <property type="protein sequence ID" value="GAD28309.1"/>
    <property type="molecule type" value="Genomic_DNA"/>
</dbReference>
<organism evidence="1 2">
    <name type="scientific">Gluconobacter thailandicus NBRC 3257</name>
    <dbReference type="NCBI Taxonomy" id="1381097"/>
    <lineage>
        <taxon>Bacteria</taxon>
        <taxon>Pseudomonadati</taxon>
        <taxon>Pseudomonadota</taxon>
        <taxon>Alphaproteobacteria</taxon>
        <taxon>Acetobacterales</taxon>
        <taxon>Acetobacteraceae</taxon>
        <taxon>Gluconobacter</taxon>
    </lineage>
</organism>
<gene>
    <name evidence="1" type="ORF">NBRC3257_3308</name>
</gene>
<name>A0ABQ0J1J1_GLUTH</name>
<evidence type="ECO:0008006" key="3">
    <source>
        <dbReference type="Google" id="ProtNLM"/>
    </source>
</evidence>
<protein>
    <recommendedName>
        <fullName evidence="3">Transposase</fullName>
    </recommendedName>
</protein>
<evidence type="ECO:0000313" key="1">
    <source>
        <dbReference type="EMBL" id="GAD28309.1"/>
    </source>
</evidence>
<keyword evidence="2" id="KW-1185">Reference proteome</keyword>
<dbReference type="Proteomes" id="UP000018209">
    <property type="component" value="Unassembled WGS sequence"/>
</dbReference>
<sequence length="55" mass="6362">MKTAHATQSSKTIQIKWFSQMCFHMIKNSRLRTHSQKMTVAARQMAEKKTVGHLS</sequence>
<comment type="caution">
    <text evidence="1">The sequence shown here is derived from an EMBL/GenBank/DDBJ whole genome shotgun (WGS) entry which is preliminary data.</text>
</comment>
<accession>A0ABQ0J1J1</accession>
<evidence type="ECO:0000313" key="2">
    <source>
        <dbReference type="Proteomes" id="UP000018209"/>
    </source>
</evidence>
<proteinExistence type="predicted"/>
<reference evidence="1 2" key="1">
    <citation type="submission" date="2013-08" db="EMBL/GenBank/DDBJ databases">
        <title>Gluconobacter thailandicus NBRC 3257 whole genome sequence.</title>
        <authorList>
            <person name="Matsutani M."/>
            <person name="Yakushi T."/>
            <person name="Matsushita K."/>
        </authorList>
    </citation>
    <scope>NUCLEOTIDE SEQUENCE [LARGE SCALE GENOMIC DNA]</scope>
    <source>
        <strain evidence="1 2">NBRC 3257</strain>
    </source>
</reference>